<dbReference type="RefSeq" id="WP_191271846.1">
    <property type="nucleotide sequence ID" value="NZ_BMXJ01000005.1"/>
</dbReference>
<evidence type="ECO:0000256" key="2">
    <source>
        <dbReference type="ARBA" id="ARBA00012513"/>
    </source>
</evidence>
<comment type="similarity">
    <text evidence="1">Belongs to the protein kinase superfamily. NEK Ser/Thr protein kinase family. NIMA subfamily.</text>
</comment>
<dbReference type="InterPro" id="IPR008271">
    <property type="entry name" value="Ser/Thr_kinase_AS"/>
</dbReference>
<organism evidence="9 10">
    <name type="scientific">Nocardiopsis terrae</name>
    <dbReference type="NCBI Taxonomy" id="372655"/>
    <lineage>
        <taxon>Bacteria</taxon>
        <taxon>Bacillati</taxon>
        <taxon>Actinomycetota</taxon>
        <taxon>Actinomycetes</taxon>
        <taxon>Streptosporangiales</taxon>
        <taxon>Nocardiopsidaceae</taxon>
        <taxon>Nocardiopsis</taxon>
    </lineage>
</organism>
<dbReference type="InterPro" id="IPR011990">
    <property type="entry name" value="TPR-like_helical_dom_sf"/>
</dbReference>
<evidence type="ECO:0000256" key="6">
    <source>
        <dbReference type="ARBA" id="ARBA00022840"/>
    </source>
</evidence>
<dbReference type="Gene3D" id="1.10.510.10">
    <property type="entry name" value="Transferase(Phosphotransferase) domain 1"/>
    <property type="match status" value="1"/>
</dbReference>
<dbReference type="Gene3D" id="1.25.40.10">
    <property type="entry name" value="Tetratricopeptide repeat domain"/>
    <property type="match status" value="1"/>
</dbReference>
<dbReference type="InterPro" id="IPR000719">
    <property type="entry name" value="Prot_kinase_dom"/>
</dbReference>
<dbReference type="SMART" id="SM00220">
    <property type="entry name" value="S_TKc"/>
    <property type="match status" value="1"/>
</dbReference>
<proteinExistence type="inferred from homology"/>
<feature type="domain" description="Protein kinase" evidence="8">
    <location>
        <begin position="15"/>
        <end position="265"/>
    </location>
</feature>
<keyword evidence="4 7" id="KW-0547">Nucleotide-binding</keyword>
<evidence type="ECO:0000313" key="10">
    <source>
        <dbReference type="Proteomes" id="UP000598217"/>
    </source>
</evidence>
<evidence type="ECO:0000256" key="5">
    <source>
        <dbReference type="ARBA" id="ARBA00022777"/>
    </source>
</evidence>
<dbReference type="InterPro" id="IPR011009">
    <property type="entry name" value="Kinase-like_dom_sf"/>
</dbReference>
<dbReference type="CDD" id="cd14014">
    <property type="entry name" value="STKc_PknB_like"/>
    <property type="match status" value="1"/>
</dbReference>
<evidence type="ECO:0000256" key="3">
    <source>
        <dbReference type="ARBA" id="ARBA00022679"/>
    </source>
</evidence>
<evidence type="ECO:0000256" key="7">
    <source>
        <dbReference type="PROSITE-ProRule" id="PRU10141"/>
    </source>
</evidence>
<dbReference type="PANTHER" id="PTHR43671">
    <property type="entry name" value="SERINE/THREONINE-PROTEIN KINASE NEK"/>
    <property type="match status" value="1"/>
</dbReference>
<protein>
    <recommendedName>
        <fullName evidence="2">non-specific serine/threonine protein kinase</fullName>
        <ecNumber evidence="2">2.7.11.1</ecNumber>
    </recommendedName>
</protein>
<keyword evidence="5 9" id="KW-0418">Kinase</keyword>
<dbReference type="SUPFAM" id="SSF56112">
    <property type="entry name" value="Protein kinase-like (PK-like)"/>
    <property type="match status" value="1"/>
</dbReference>
<dbReference type="PROSITE" id="PS50011">
    <property type="entry name" value="PROTEIN_KINASE_DOM"/>
    <property type="match status" value="1"/>
</dbReference>
<keyword evidence="6 7" id="KW-0067">ATP-binding</keyword>
<dbReference type="EMBL" id="JADBDY010000001">
    <property type="protein sequence ID" value="MBE1458892.1"/>
    <property type="molecule type" value="Genomic_DNA"/>
</dbReference>
<sequence length="567" mass="61840">MTNLPAWLPREVGGYHLSDHLGSGGFGDVYRGVGESGQQAAIKFLHARFTQDGDVRRRFTREIEQLRKVSPFCIAPVLDANPDSQTPWIATEYINGPTLREAVRENGPHGGAELQRLAVNTAVALTAIHAAGVLHRDLKPENILLAPDGPRVIDFGISRALESISVIASAKMGTRGYMAPEQLTDLTLTPAVDIFAWGALITFAATGKEAYPAHNEAAWLARLLSGEPDLTGLAEPLLEIVRACLSKDPSQRPTAQELLAQTTTMSLPITRQIGAVGQLSPIPPTKVAMEEDAADDWYDSDVWGDLFEPTSTDADGTADTEVPLPEHFLAHILARTVTDLVRAGLTSVRASLIADTRYLYLKDIELPEDVSFVRELGWAGLSAPEGGGLLVQVEPDRWRPTDQILEEAKEPVPQDIWTVATIHADELRQVAEAALAEGELEIAEDFLLQASNGGDATCSLILGVIHSRRGDFGFAESLLRDIHEYDGLPEADYELGWLLLVTGRSSEAVQRLQNAAEGGFHRALTLLGIHWDRWVRMENRNRTSGCARPPRPGTHPACCSCRMKNHP</sequence>
<dbReference type="Proteomes" id="UP000598217">
    <property type="component" value="Unassembled WGS sequence"/>
</dbReference>
<gene>
    <name evidence="9" type="ORF">H4W79_003106</name>
</gene>
<dbReference type="Gene3D" id="3.30.200.20">
    <property type="entry name" value="Phosphorylase Kinase, domain 1"/>
    <property type="match status" value="1"/>
</dbReference>
<dbReference type="Pfam" id="PF00069">
    <property type="entry name" value="Pkinase"/>
    <property type="match status" value="1"/>
</dbReference>
<keyword evidence="9" id="KW-0723">Serine/threonine-protein kinase</keyword>
<accession>A0ABR9HIP6</accession>
<name>A0ABR9HIP6_9ACTN</name>
<evidence type="ECO:0000256" key="1">
    <source>
        <dbReference type="ARBA" id="ARBA00010886"/>
    </source>
</evidence>
<dbReference type="EC" id="2.7.11.1" evidence="2"/>
<dbReference type="InterPro" id="IPR017441">
    <property type="entry name" value="Protein_kinase_ATP_BS"/>
</dbReference>
<dbReference type="GO" id="GO:0004674">
    <property type="term" value="F:protein serine/threonine kinase activity"/>
    <property type="evidence" value="ECO:0007669"/>
    <property type="project" value="UniProtKB-KW"/>
</dbReference>
<evidence type="ECO:0000256" key="4">
    <source>
        <dbReference type="ARBA" id="ARBA00022741"/>
    </source>
</evidence>
<keyword evidence="3" id="KW-0808">Transferase</keyword>
<dbReference type="PROSITE" id="PS00108">
    <property type="entry name" value="PROTEIN_KINASE_ST"/>
    <property type="match status" value="1"/>
</dbReference>
<keyword evidence="10" id="KW-1185">Reference proteome</keyword>
<evidence type="ECO:0000313" key="9">
    <source>
        <dbReference type="EMBL" id="MBE1458892.1"/>
    </source>
</evidence>
<reference evidence="9 10" key="1">
    <citation type="submission" date="2020-10" db="EMBL/GenBank/DDBJ databases">
        <title>Sequencing the genomes of 1000 actinobacteria strains.</title>
        <authorList>
            <person name="Klenk H.-P."/>
        </authorList>
    </citation>
    <scope>NUCLEOTIDE SEQUENCE [LARGE SCALE GENOMIC DNA]</scope>
    <source>
        <strain evidence="9 10">DSM 45157</strain>
    </source>
</reference>
<evidence type="ECO:0000259" key="8">
    <source>
        <dbReference type="PROSITE" id="PS50011"/>
    </source>
</evidence>
<dbReference type="InterPro" id="IPR050660">
    <property type="entry name" value="NEK_Ser/Thr_kinase"/>
</dbReference>
<dbReference type="SUPFAM" id="SSF81901">
    <property type="entry name" value="HCP-like"/>
    <property type="match status" value="1"/>
</dbReference>
<comment type="caution">
    <text evidence="9">The sequence shown here is derived from an EMBL/GenBank/DDBJ whole genome shotgun (WGS) entry which is preliminary data.</text>
</comment>
<dbReference type="PROSITE" id="PS00107">
    <property type="entry name" value="PROTEIN_KINASE_ATP"/>
    <property type="match status" value="1"/>
</dbReference>
<dbReference type="PANTHER" id="PTHR43671:SF13">
    <property type="entry name" value="SERINE_THREONINE-PROTEIN KINASE NEK2"/>
    <property type="match status" value="1"/>
</dbReference>
<feature type="binding site" evidence="7">
    <location>
        <position position="43"/>
    </location>
    <ligand>
        <name>ATP</name>
        <dbReference type="ChEBI" id="CHEBI:30616"/>
    </ligand>
</feature>